<dbReference type="AlphaFoldDB" id="A0AAE0FVR0"/>
<comment type="caution">
    <text evidence="2">The sequence shown here is derived from an EMBL/GenBank/DDBJ whole genome shotgun (WGS) entry which is preliminary data.</text>
</comment>
<evidence type="ECO:0000256" key="1">
    <source>
        <dbReference type="SAM" id="MobiDB-lite"/>
    </source>
</evidence>
<proteinExistence type="predicted"/>
<evidence type="ECO:0000313" key="2">
    <source>
        <dbReference type="EMBL" id="KAK3266505.1"/>
    </source>
</evidence>
<evidence type="ECO:0000313" key="3">
    <source>
        <dbReference type="Proteomes" id="UP001190700"/>
    </source>
</evidence>
<keyword evidence="3" id="KW-1185">Reference proteome</keyword>
<accession>A0AAE0FVR0</accession>
<name>A0AAE0FVR0_9CHLO</name>
<feature type="region of interest" description="Disordered" evidence="1">
    <location>
        <begin position="1"/>
        <end position="124"/>
    </location>
</feature>
<sequence>MTKDADGDDDGREDRRVKEQAKALPALPAKGCDAKGLKRSSKEEGACGAKRQKRSSKEEGVRGNKAQESKRKVEVASPTYMKRSQKPVLQKPRCKGALQKQPSGTAAHVPAAGSLPREDANKDPLLVDGNRVRVKWPMEDGTWAELDGVVRWLPERAAAGRKRVYEVVFSDGDVRLTRLLGKVVYMVMSSEYMPTFRWTIREERALKRRRHSKEEYASIAVSLGRSVSSITQRFRKINVPDHTPRKKQRGVRTGVKAELCGAVATAMSEVSEPQKAMSQIQTVVEKLPEVSEPQKAMSQIQTVVEKLPEVSEPQKAMSQIQTVVEKLSGLNEVPTTRTIDIGIKDSLPTRTLSHLSSSQTEVAGTHGMRLAATSKLASIYSISKNFDTRVDVGEQPMTGKKGRAAIMDDPKQWDSPTALSILNTYFMDFVERQIAVMGNTKPISKVAYLTAR</sequence>
<reference evidence="2 3" key="1">
    <citation type="journal article" date="2015" name="Genome Biol. Evol.">
        <title>Comparative Genomics of a Bacterivorous Green Alga Reveals Evolutionary Causalities and Consequences of Phago-Mixotrophic Mode of Nutrition.</title>
        <authorList>
            <person name="Burns J.A."/>
            <person name="Paasch A."/>
            <person name="Narechania A."/>
            <person name="Kim E."/>
        </authorList>
    </citation>
    <scope>NUCLEOTIDE SEQUENCE [LARGE SCALE GENOMIC DNA]</scope>
    <source>
        <strain evidence="2 3">PLY_AMNH</strain>
    </source>
</reference>
<feature type="compositionally biased region" description="Basic and acidic residues" evidence="1">
    <location>
        <begin position="55"/>
        <end position="74"/>
    </location>
</feature>
<feature type="compositionally biased region" description="Acidic residues" evidence="1">
    <location>
        <begin position="1"/>
        <end position="11"/>
    </location>
</feature>
<dbReference type="Proteomes" id="UP001190700">
    <property type="component" value="Unassembled WGS sequence"/>
</dbReference>
<gene>
    <name evidence="2" type="ORF">CYMTET_24880</name>
</gene>
<organism evidence="2 3">
    <name type="scientific">Cymbomonas tetramitiformis</name>
    <dbReference type="NCBI Taxonomy" id="36881"/>
    <lineage>
        <taxon>Eukaryota</taxon>
        <taxon>Viridiplantae</taxon>
        <taxon>Chlorophyta</taxon>
        <taxon>Pyramimonadophyceae</taxon>
        <taxon>Pyramimonadales</taxon>
        <taxon>Pyramimonadaceae</taxon>
        <taxon>Cymbomonas</taxon>
    </lineage>
</organism>
<feature type="compositionally biased region" description="Basic and acidic residues" evidence="1">
    <location>
        <begin position="32"/>
        <end position="45"/>
    </location>
</feature>
<dbReference type="EMBL" id="LGRX02013019">
    <property type="protein sequence ID" value="KAK3266505.1"/>
    <property type="molecule type" value="Genomic_DNA"/>
</dbReference>
<feature type="compositionally biased region" description="Basic and acidic residues" evidence="1">
    <location>
        <begin position="12"/>
        <end position="21"/>
    </location>
</feature>
<protein>
    <submittedName>
        <fullName evidence="2">Uncharacterized protein</fullName>
    </submittedName>
</protein>